<dbReference type="EMBL" id="JADCTT010000001">
    <property type="protein sequence ID" value="KAF9759070.1"/>
    <property type="molecule type" value="Genomic_DNA"/>
</dbReference>
<protein>
    <submittedName>
        <fullName evidence="1">Uncharacterized protein</fullName>
    </submittedName>
</protein>
<gene>
    <name evidence="1" type="ORF">IM811_000764</name>
</gene>
<accession>A0A8H7NMY0</accession>
<dbReference type="Proteomes" id="UP000616885">
    <property type="component" value="Unassembled WGS sequence"/>
</dbReference>
<evidence type="ECO:0000313" key="1">
    <source>
        <dbReference type="EMBL" id="KAF9759070.1"/>
    </source>
</evidence>
<evidence type="ECO:0000313" key="2">
    <source>
        <dbReference type="Proteomes" id="UP000616885"/>
    </source>
</evidence>
<sequence>MAIEHRYSSIIIPKRPSSSIFFFSNMPKSIHLDYSHPSSSPELHPQNLDVMTSHLIGAPEASMRPLENRFVHYDAKDAITSPCSAFDAEYLVFLTLDHNQHLQTHSQNTLRLPSTTYLITTRSNPIHAPKTRVYLDLTQ</sequence>
<dbReference type="AlphaFoldDB" id="A0A8H7NMY0"/>
<reference evidence="1" key="1">
    <citation type="submission" date="2020-10" db="EMBL/GenBank/DDBJ databases">
        <title>High-Quality Genome Resource of Clonostachys rosea strain S41 by Oxford Nanopore Long-Read Sequencing.</title>
        <authorList>
            <person name="Wang H."/>
        </authorList>
    </citation>
    <scope>NUCLEOTIDE SEQUENCE</scope>
    <source>
        <strain evidence="1">S41</strain>
    </source>
</reference>
<name>A0A8H7NMY0_BIOOC</name>
<organism evidence="1 2">
    <name type="scientific">Bionectria ochroleuca</name>
    <name type="common">Gliocladium roseum</name>
    <dbReference type="NCBI Taxonomy" id="29856"/>
    <lineage>
        <taxon>Eukaryota</taxon>
        <taxon>Fungi</taxon>
        <taxon>Dikarya</taxon>
        <taxon>Ascomycota</taxon>
        <taxon>Pezizomycotina</taxon>
        <taxon>Sordariomycetes</taxon>
        <taxon>Hypocreomycetidae</taxon>
        <taxon>Hypocreales</taxon>
        <taxon>Bionectriaceae</taxon>
        <taxon>Clonostachys</taxon>
    </lineage>
</organism>
<proteinExistence type="predicted"/>
<comment type="caution">
    <text evidence="1">The sequence shown here is derived from an EMBL/GenBank/DDBJ whole genome shotgun (WGS) entry which is preliminary data.</text>
</comment>